<evidence type="ECO:0000256" key="1">
    <source>
        <dbReference type="SAM" id="MobiDB-lite"/>
    </source>
</evidence>
<feature type="signal peptide" evidence="2">
    <location>
        <begin position="1"/>
        <end position="20"/>
    </location>
</feature>
<feature type="chain" id="PRO_5046184866" evidence="2">
    <location>
        <begin position="21"/>
        <end position="219"/>
    </location>
</feature>
<keyword evidence="2" id="KW-0732">Signal</keyword>
<feature type="compositionally biased region" description="Polar residues" evidence="1">
    <location>
        <begin position="160"/>
        <end position="181"/>
    </location>
</feature>
<feature type="region of interest" description="Disordered" evidence="1">
    <location>
        <begin position="160"/>
        <end position="195"/>
    </location>
</feature>
<comment type="caution">
    <text evidence="3">The sequence shown here is derived from an EMBL/GenBank/DDBJ whole genome shotgun (WGS) entry which is preliminary data.</text>
</comment>
<gene>
    <name evidence="3" type="ORF">K7432_011971</name>
</gene>
<protein>
    <submittedName>
        <fullName evidence="3">Uncharacterized protein</fullName>
    </submittedName>
</protein>
<dbReference type="Proteomes" id="UP001479436">
    <property type="component" value="Unassembled WGS sequence"/>
</dbReference>
<dbReference type="EMBL" id="JASJQH010000986">
    <property type="protein sequence ID" value="KAK9762359.1"/>
    <property type="molecule type" value="Genomic_DNA"/>
</dbReference>
<proteinExistence type="predicted"/>
<evidence type="ECO:0000313" key="4">
    <source>
        <dbReference type="Proteomes" id="UP001479436"/>
    </source>
</evidence>
<evidence type="ECO:0000313" key="3">
    <source>
        <dbReference type="EMBL" id="KAK9762359.1"/>
    </source>
</evidence>
<reference evidence="3 4" key="1">
    <citation type="submission" date="2023-04" db="EMBL/GenBank/DDBJ databases">
        <title>Genome of Basidiobolus ranarum AG-B5.</title>
        <authorList>
            <person name="Stajich J.E."/>
            <person name="Carter-House D."/>
            <person name="Gryganskyi A."/>
        </authorList>
    </citation>
    <scope>NUCLEOTIDE SEQUENCE [LARGE SCALE GENOMIC DNA]</scope>
    <source>
        <strain evidence="3 4">AG-B5</strain>
    </source>
</reference>
<sequence>MKFLLSSILLTTLVLSSVEAADNQSCWRACNGDASCLTQCYSQLLGIGECKAKCDFTNPDKGRQCIKSCVEDHVLDKPNITPSPTATQTEQNHHFNNGQENCWRSCNGKKQCLEKCDEQVRGIGECKANCDFTNPTNGVRCIQKCRDDHIFQGLVETATPTGSEATSVSTSTNSEATSVVTSKAEKTSTSAPNSSNATNISSLVVMVAIIVATLNTIHT</sequence>
<evidence type="ECO:0000256" key="2">
    <source>
        <dbReference type="SAM" id="SignalP"/>
    </source>
</evidence>
<keyword evidence="4" id="KW-1185">Reference proteome</keyword>
<accession>A0ABR2WLJ6</accession>
<organism evidence="3 4">
    <name type="scientific">Basidiobolus ranarum</name>
    <dbReference type="NCBI Taxonomy" id="34480"/>
    <lineage>
        <taxon>Eukaryota</taxon>
        <taxon>Fungi</taxon>
        <taxon>Fungi incertae sedis</taxon>
        <taxon>Zoopagomycota</taxon>
        <taxon>Entomophthoromycotina</taxon>
        <taxon>Basidiobolomycetes</taxon>
        <taxon>Basidiobolales</taxon>
        <taxon>Basidiobolaceae</taxon>
        <taxon>Basidiobolus</taxon>
    </lineage>
</organism>
<name>A0ABR2WLJ6_9FUNG</name>